<name>A0A6N1NUC4_9VIRU</name>
<protein>
    <submittedName>
        <fullName evidence="1">Uncharacterized protein</fullName>
    </submittedName>
</protein>
<accession>A0A6N1NUC4</accession>
<dbReference type="EMBL" id="KY523104">
    <property type="protein sequence ID" value="QKU35128.1"/>
    <property type="molecule type" value="Genomic_DNA"/>
</dbReference>
<reference evidence="1" key="2">
    <citation type="journal article" date="2018" name="Nat. Commun.">
        <title>Tailed giant Tupanvirus possesses the most complete translational apparatus of the known virosphere.</title>
        <authorList>
            <person name="Abrahao J."/>
            <person name="Silva L."/>
            <person name="Silva L.S."/>
            <person name="Khalil J.Y.B."/>
            <person name="Rodrigues R."/>
            <person name="Arantes T."/>
            <person name="Assis F."/>
            <person name="Boratto P."/>
            <person name="Andrade M."/>
            <person name="Kroon E.G."/>
            <person name="Ribeiro B."/>
            <person name="Bergier I."/>
            <person name="Seligmann H."/>
            <person name="Ghigo E."/>
            <person name="Colson P."/>
            <person name="Levasseur A."/>
            <person name="Kroemer G."/>
            <person name="Raoult D."/>
            <person name="La Scola B."/>
        </authorList>
    </citation>
    <scope>NUCLEOTIDE SEQUENCE [LARGE SCALE GENOMIC DNA]</scope>
    <source>
        <strain evidence="1">Soda lake</strain>
    </source>
</reference>
<proteinExistence type="predicted"/>
<dbReference type="KEGG" id="vg:80518547"/>
<dbReference type="GeneID" id="80518547"/>
<dbReference type="RefSeq" id="YP_010781783.1">
    <property type="nucleotide sequence ID" value="NC_075039.1"/>
</dbReference>
<evidence type="ECO:0000313" key="1">
    <source>
        <dbReference type="EMBL" id="QKU35128.1"/>
    </source>
</evidence>
<organism evidence="1">
    <name type="scientific">Tupanvirus soda lake</name>
    <dbReference type="NCBI Taxonomy" id="2126985"/>
    <lineage>
        <taxon>Viruses</taxon>
        <taxon>Varidnaviria</taxon>
        <taxon>Bamfordvirae</taxon>
        <taxon>Nucleocytoviricota</taxon>
        <taxon>Megaviricetes</taxon>
        <taxon>Imitervirales</taxon>
        <taxon>Mimiviridae</taxon>
        <taxon>Megamimivirinae</taxon>
        <taxon>Tupanvirus</taxon>
        <taxon>Tupanvirus salinum</taxon>
    </lineage>
</organism>
<sequence>MSNFDYYSFRVKTVTDKINEEIAFYENCEYNNVYPIKDYLAYLKNRIGIDKIETTTMMHYDNLGNKREIKKMNMDEYVKDMDIFVFKKPWNKLREFHKIMKIKEFVDSLEYGKKAKQKDIKKNREYLKEEICGGLKTKRFGKNKSEVTYDQEKMVILSISSLDYNKKTGLYEIDWDS</sequence>
<reference evidence="1" key="1">
    <citation type="submission" date="2017-01" db="EMBL/GenBank/DDBJ databases">
        <authorList>
            <person name="Assis F.L."/>
            <person name="Abrahao J.S."/>
            <person name="Silva L."/>
            <person name="Khalil J.B."/>
            <person name="Rodrigues R."/>
            <person name="Silva L.S."/>
            <person name="Arantes T."/>
            <person name="Boratto P."/>
            <person name="Andrade M."/>
            <person name="Kroon E.G."/>
            <person name="Ribeiro B."/>
            <person name="Bergier I."/>
            <person name="Seligmann H."/>
            <person name="Ghigo E."/>
            <person name="Colson P."/>
            <person name="Levasseur A."/>
            <person name="Raoult D."/>
            <person name="Scola B.L."/>
        </authorList>
    </citation>
    <scope>NUCLEOTIDE SEQUENCE</scope>
    <source>
        <strain evidence="1">Soda lake</strain>
    </source>
</reference>